<sequence length="293" mass="30635">MPLTALALVLVAALLHAAWNIVAKKINAGPHFPLLSSVFIVLLWSPLGLWLAIDALPRWGLAEWSLLLASAVANLVYIRALLAGYRAAELTVVYPVARGTGPLVSSFAAVLVLGETLGAQGIAGVLGITAGVFLIAGGPRLWSAAHDPAQRQRVRAGLAWGGFTGLAIATYTVIDAYAVKVLLISPMLVCWIGNLLRIHLLLPTAWADRAGLARETRASWRAVLLVAALSPLSYLLVLYAVQQAPLSLVAPAREVSMLFAALIGGRLLGESDRGLRLLGAACIAGGVIALATA</sequence>
<evidence type="ECO:0000256" key="1">
    <source>
        <dbReference type="ARBA" id="ARBA00004651"/>
    </source>
</evidence>
<comment type="similarity">
    <text evidence="12">Belongs to the drug/metabolite transporter (DMT) superfamily. Small multidrug resistance (SMR) (TC 2.A.7.1) family.</text>
</comment>
<reference evidence="15 16" key="1">
    <citation type="submission" date="2020-05" db="EMBL/GenBank/DDBJ databases">
        <title>Aquincola sp. isolate from soil.</title>
        <authorList>
            <person name="Han J."/>
            <person name="Kim D.-U."/>
        </authorList>
    </citation>
    <scope>NUCLEOTIDE SEQUENCE [LARGE SCALE GENOMIC DNA]</scope>
    <source>
        <strain evidence="15 16">S2</strain>
    </source>
</reference>
<evidence type="ECO:0000256" key="12">
    <source>
        <dbReference type="ARBA" id="ARBA00038032"/>
    </source>
</evidence>
<dbReference type="SUPFAM" id="SSF103481">
    <property type="entry name" value="Multidrug resistance efflux transporter EmrE"/>
    <property type="match status" value="2"/>
</dbReference>
<feature type="transmembrane region" description="Helical" evidence="13">
    <location>
        <begin position="107"/>
        <end position="136"/>
    </location>
</feature>
<keyword evidence="16" id="KW-1185">Reference proteome</keyword>
<proteinExistence type="inferred from homology"/>
<keyword evidence="4" id="KW-0444">Lipid biosynthesis</keyword>
<keyword evidence="10" id="KW-0443">Lipid metabolism</keyword>
<evidence type="ECO:0000256" key="10">
    <source>
        <dbReference type="ARBA" id="ARBA00023098"/>
    </source>
</evidence>
<evidence type="ECO:0000256" key="8">
    <source>
        <dbReference type="ARBA" id="ARBA00022985"/>
    </source>
</evidence>
<evidence type="ECO:0000313" key="16">
    <source>
        <dbReference type="Proteomes" id="UP000737171"/>
    </source>
</evidence>
<dbReference type="Proteomes" id="UP000737171">
    <property type="component" value="Unassembled WGS sequence"/>
</dbReference>
<dbReference type="PANTHER" id="PTHR30561">
    <property type="entry name" value="SMR FAMILY PROTON-DEPENDENT DRUG EFFLUX TRANSPORTER SUGE"/>
    <property type="match status" value="1"/>
</dbReference>
<dbReference type="InterPro" id="IPR037185">
    <property type="entry name" value="EmrE-like"/>
</dbReference>
<dbReference type="InterPro" id="IPR000390">
    <property type="entry name" value="Small_drug/metabolite_transptr"/>
</dbReference>
<gene>
    <name evidence="15" type="ORF">HLB44_03445</name>
</gene>
<name>A0ABX2EAZ2_9BURK</name>
<keyword evidence="5" id="KW-0997">Cell inner membrane</keyword>
<evidence type="ECO:0000256" key="5">
    <source>
        <dbReference type="ARBA" id="ARBA00022519"/>
    </source>
</evidence>
<dbReference type="EMBL" id="JABRWJ010000001">
    <property type="protein sequence ID" value="NRF66038.1"/>
    <property type="molecule type" value="Genomic_DNA"/>
</dbReference>
<feature type="domain" description="EamA" evidence="14">
    <location>
        <begin position="157"/>
        <end position="290"/>
    </location>
</feature>
<keyword evidence="9 13" id="KW-1133">Transmembrane helix</keyword>
<evidence type="ECO:0000256" key="13">
    <source>
        <dbReference type="SAM" id="Phobius"/>
    </source>
</evidence>
<keyword evidence="11 13" id="KW-0472">Membrane</keyword>
<evidence type="ECO:0000256" key="7">
    <source>
        <dbReference type="ARBA" id="ARBA00022692"/>
    </source>
</evidence>
<dbReference type="Gene3D" id="1.10.3730.20">
    <property type="match status" value="2"/>
</dbReference>
<comment type="caution">
    <text evidence="15">The sequence shown here is derived from an EMBL/GenBank/DDBJ whole genome shotgun (WGS) entry which is preliminary data.</text>
</comment>
<feature type="transmembrane region" description="Helical" evidence="13">
    <location>
        <begin position="157"/>
        <end position="177"/>
    </location>
</feature>
<evidence type="ECO:0000256" key="4">
    <source>
        <dbReference type="ARBA" id="ARBA00022516"/>
    </source>
</evidence>
<dbReference type="PANTHER" id="PTHR30561:SF1">
    <property type="entry name" value="MULTIDRUG TRANSPORTER EMRE"/>
    <property type="match status" value="1"/>
</dbReference>
<evidence type="ECO:0000256" key="6">
    <source>
        <dbReference type="ARBA" id="ARBA00022556"/>
    </source>
</evidence>
<evidence type="ECO:0000256" key="2">
    <source>
        <dbReference type="ARBA" id="ARBA00022448"/>
    </source>
</evidence>
<comment type="subcellular location">
    <subcellularLocation>
        <location evidence="1">Cell membrane</location>
        <topology evidence="1">Multi-pass membrane protein</topology>
    </subcellularLocation>
</comment>
<feature type="transmembrane region" description="Helical" evidence="13">
    <location>
        <begin position="222"/>
        <end position="242"/>
    </location>
</feature>
<dbReference type="InterPro" id="IPR000620">
    <property type="entry name" value="EamA_dom"/>
</dbReference>
<keyword evidence="6" id="KW-0441">Lipid A biosynthesis</keyword>
<evidence type="ECO:0000256" key="9">
    <source>
        <dbReference type="ARBA" id="ARBA00022989"/>
    </source>
</evidence>
<keyword evidence="7 13" id="KW-0812">Transmembrane</keyword>
<dbReference type="Pfam" id="PF00892">
    <property type="entry name" value="EamA"/>
    <property type="match status" value="1"/>
</dbReference>
<keyword evidence="8" id="KW-0448">Lipopolysaccharide biosynthesis</keyword>
<protein>
    <submittedName>
        <fullName evidence="15">EamA family transporter</fullName>
    </submittedName>
</protein>
<evidence type="ECO:0000256" key="11">
    <source>
        <dbReference type="ARBA" id="ARBA00023136"/>
    </source>
</evidence>
<feature type="transmembrane region" description="Helical" evidence="13">
    <location>
        <begin position="275"/>
        <end position="292"/>
    </location>
</feature>
<feature type="transmembrane region" description="Helical" evidence="13">
    <location>
        <begin position="33"/>
        <end position="53"/>
    </location>
</feature>
<dbReference type="RefSeq" id="WP_173120595.1">
    <property type="nucleotide sequence ID" value="NZ_JABRWJ010000001.1"/>
</dbReference>
<keyword evidence="2" id="KW-0813">Transport</keyword>
<evidence type="ECO:0000313" key="15">
    <source>
        <dbReference type="EMBL" id="NRF66038.1"/>
    </source>
</evidence>
<evidence type="ECO:0000259" key="14">
    <source>
        <dbReference type="Pfam" id="PF00892"/>
    </source>
</evidence>
<evidence type="ECO:0000256" key="3">
    <source>
        <dbReference type="ARBA" id="ARBA00022475"/>
    </source>
</evidence>
<organism evidence="15 16">
    <name type="scientific">Pseudaquabacterium terrae</name>
    <dbReference type="NCBI Taxonomy" id="2732868"/>
    <lineage>
        <taxon>Bacteria</taxon>
        <taxon>Pseudomonadati</taxon>
        <taxon>Pseudomonadota</taxon>
        <taxon>Betaproteobacteria</taxon>
        <taxon>Burkholderiales</taxon>
        <taxon>Sphaerotilaceae</taxon>
        <taxon>Pseudaquabacterium</taxon>
    </lineage>
</organism>
<keyword evidence="3" id="KW-1003">Cell membrane</keyword>
<accession>A0ABX2EAZ2</accession>
<feature type="transmembrane region" description="Helical" evidence="13">
    <location>
        <begin position="183"/>
        <end position="202"/>
    </location>
</feature>
<feature type="transmembrane region" description="Helical" evidence="13">
    <location>
        <begin position="65"/>
        <end position="87"/>
    </location>
</feature>